<evidence type="ECO:0000256" key="3">
    <source>
        <dbReference type="ARBA" id="ARBA00022833"/>
    </source>
</evidence>
<evidence type="ECO:0000256" key="2">
    <source>
        <dbReference type="ARBA" id="ARBA00022771"/>
    </source>
</evidence>
<evidence type="ECO:0000313" key="6">
    <source>
        <dbReference type="EMBL" id="ESK80986.1"/>
    </source>
</evidence>
<keyword evidence="3" id="KW-0862">Zinc</keyword>
<evidence type="ECO:0000256" key="4">
    <source>
        <dbReference type="SAM" id="SignalP"/>
    </source>
</evidence>
<dbReference type="GO" id="GO:0008270">
    <property type="term" value="F:zinc ion binding"/>
    <property type="evidence" value="ECO:0007669"/>
    <property type="project" value="UniProtKB-KW"/>
</dbReference>
<dbReference type="HOGENOM" id="CLU_1664923_0_0_1"/>
<sequence length="159" mass="18126">MSCMSPSVHATYTLLMLSQVYCNVECQKADWPNHKTVCKFSKRSNDHNEYSNLPPGKFYISTQCYHTFVPEAGFTIEQEARLQSGCPLPMDCPANEYGNARFIVRAIIDMTYEVAGMKGVTVFAWDRRRSLLVRCGPGNVKFASENKEPKIPFHQRGYK</sequence>
<keyword evidence="7" id="KW-1185">Reference proteome</keyword>
<dbReference type="KEGG" id="mrr:Moror_7625"/>
<dbReference type="Proteomes" id="UP000017559">
    <property type="component" value="Unassembled WGS sequence"/>
</dbReference>
<keyword evidence="2" id="KW-0863">Zinc-finger</keyword>
<evidence type="ECO:0000259" key="5">
    <source>
        <dbReference type="Pfam" id="PF01753"/>
    </source>
</evidence>
<feature type="domain" description="MYND-type" evidence="5">
    <location>
        <begin position="20"/>
        <end position="38"/>
    </location>
</feature>
<keyword evidence="1" id="KW-0479">Metal-binding</keyword>
<proteinExistence type="predicted"/>
<dbReference type="Gene3D" id="6.10.140.2220">
    <property type="match status" value="1"/>
</dbReference>
<dbReference type="InterPro" id="IPR002893">
    <property type="entry name" value="Znf_MYND"/>
</dbReference>
<reference evidence="6 7" key="1">
    <citation type="journal article" date="2014" name="BMC Genomics">
        <title>Genome and secretome analysis of the hemibiotrophic fungal pathogen, Moniliophthora roreri, which causes frosty pod rot disease of cacao: mechanisms of the biotrophic and necrotrophic phases.</title>
        <authorList>
            <person name="Meinhardt L.W."/>
            <person name="Costa G.G.L."/>
            <person name="Thomazella D.P.T."/>
            <person name="Teixeira P.J.P.L."/>
            <person name="Carazzolle M.F."/>
            <person name="Schuster S.C."/>
            <person name="Carlson J.E."/>
            <person name="Guiltinan M.J."/>
            <person name="Mieczkowski P."/>
            <person name="Farmer A."/>
            <person name="Ramaraj T."/>
            <person name="Crozier J."/>
            <person name="Davis R.E."/>
            <person name="Shao J."/>
            <person name="Melnick R.L."/>
            <person name="Pereira G.A.G."/>
            <person name="Bailey B.A."/>
        </authorList>
    </citation>
    <scope>NUCLEOTIDE SEQUENCE [LARGE SCALE GENOMIC DNA]</scope>
    <source>
        <strain evidence="6 7">MCA 2997</strain>
    </source>
</reference>
<dbReference type="OrthoDB" id="2907218at2759"/>
<feature type="non-terminal residue" evidence="6">
    <location>
        <position position="159"/>
    </location>
</feature>
<gene>
    <name evidence="6" type="ORF">Moror_7625</name>
</gene>
<organism evidence="6 7">
    <name type="scientific">Moniliophthora roreri (strain MCA 2997)</name>
    <name type="common">Cocoa frosty pod rot fungus</name>
    <name type="synonym">Crinipellis roreri</name>
    <dbReference type="NCBI Taxonomy" id="1381753"/>
    <lineage>
        <taxon>Eukaryota</taxon>
        <taxon>Fungi</taxon>
        <taxon>Dikarya</taxon>
        <taxon>Basidiomycota</taxon>
        <taxon>Agaricomycotina</taxon>
        <taxon>Agaricomycetes</taxon>
        <taxon>Agaricomycetidae</taxon>
        <taxon>Agaricales</taxon>
        <taxon>Marasmiineae</taxon>
        <taxon>Marasmiaceae</taxon>
        <taxon>Moniliophthora</taxon>
    </lineage>
</organism>
<feature type="signal peptide" evidence="4">
    <location>
        <begin position="1"/>
        <end position="22"/>
    </location>
</feature>
<dbReference type="Pfam" id="PF01753">
    <property type="entry name" value="zf-MYND"/>
    <property type="match status" value="1"/>
</dbReference>
<evidence type="ECO:0000313" key="7">
    <source>
        <dbReference type="Proteomes" id="UP000017559"/>
    </source>
</evidence>
<comment type="caution">
    <text evidence="6">The sequence shown here is derived from an EMBL/GenBank/DDBJ whole genome shotgun (WGS) entry which is preliminary data.</text>
</comment>
<feature type="chain" id="PRO_5004711706" description="MYND-type domain-containing protein" evidence="4">
    <location>
        <begin position="23"/>
        <end position="159"/>
    </location>
</feature>
<keyword evidence="4" id="KW-0732">Signal</keyword>
<evidence type="ECO:0000256" key="1">
    <source>
        <dbReference type="ARBA" id="ARBA00022723"/>
    </source>
</evidence>
<accession>V2WKA3</accession>
<name>V2WKA3_MONRO</name>
<dbReference type="AlphaFoldDB" id="V2WKA3"/>
<dbReference type="EMBL" id="AWSO01002785">
    <property type="protein sequence ID" value="ESK80986.1"/>
    <property type="molecule type" value="Genomic_DNA"/>
</dbReference>
<protein>
    <recommendedName>
        <fullName evidence="5">MYND-type domain-containing protein</fullName>
    </recommendedName>
</protein>
<dbReference type="SUPFAM" id="SSF144232">
    <property type="entry name" value="HIT/MYND zinc finger-like"/>
    <property type="match status" value="1"/>
</dbReference>